<feature type="compositionally biased region" description="Basic and acidic residues" evidence="1">
    <location>
        <begin position="1"/>
        <end position="10"/>
    </location>
</feature>
<protein>
    <submittedName>
        <fullName evidence="2">Uncharacterized protein</fullName>
    </submittedName>
</protein>
<dbReference type="EMBL" id="REGN01007240">
    <property type="protein sequence ID" value="RNA06889.1"/>
    <property type="molecule type" value="Genomic_DNA"/>
</dbReference>
<dbReference type="Proteomes" id="UP000276133">
    <property type="component" value="Unassembled WGS sequence"/>
</dbReference>
<evidence type="ECO:0000256" key="1">
    <source>
        <dbReference type="SAM" id="MobiDB-lite"/>
    </source>
</evidence>
<dbReference type="AlphaFoldDB" id="A0A3M7Q6K8"/>
<reference evidence="2 3" key="1">
    <citation type="journal article" date="2018" name="Sci. Rep.">
        <title>Genomic signatures of local adaptation to the degree of environmental predictability in rotifers.</title>
        <authorList>
            <person name="Franch-Gras L."/>
            <person name="Hahn C."/>
            <person name="Garcia-Roger E.M."/>
            <person name="Carmona M.J."/>
            <person name="Serra M."/>
            <person name="Gomez A."/>
        </authorList>
    </citation>
    <scope>NUCLEOTIDE SEQUENCE [LARGE SCALE GENOMIC DNA]</scope>
    <source>
        <strain evidence="2">HYR1</strain>
    </source>
</reference>
<gene>
    <name evidence="2" type="ORF">BpHYR1_032208</name>
</gene>
<feature type="compositionally biased region" description="Polar residues" evidence="1">
    <location>
        <begin position="11"/>
        <end position="20"/>
    </location>
</feature>
<name>A0A3M7Q6K8_BRAPC</name>
<evidence type="ECO:0000313" key="2">
    <source>
        <dbReference type="EMBL" id="RNA06889.1"/>
    </source>
</evidence>
<keyword evidence="3" id="KW-1185">Reference proteome</keyword>
<proteinExistence type="predicted"/>
<accession>A0A3M7Q6K8</accession>
<evidence type="ECO:0000313" key="3">
    <source>
        <dbReference type="Proteomes" id="UP000276133"/>
    </source>
</evidence>
<organism evidence="2 3">
    <name type="scientific">Brachionus plicatilis</name>
    <name type="common">Marine rotifer</name>
    <name type="synonym">Brachionus muelleri</name>
    <dbReference type="NCBI Taxonomy" id="10195"/>
    <lineage>
        <taxon>Eukaryota</taxon>
        <taxon>Metazoa</taxon>
        <taxon>Spiralia</taxon>
        <taxon>Gnathifera</taxon>
        <taxon>Rotifera</taxon>
        <taxon>Eurotatoria</taxon>
        <taxon>Monogononta</taxon>
        <taxon>Pseudotrocha</taxon>
        <taxon>Ploima</taxon>
        <taxon>Brachionidae</taxon>
        <taxon>Brachionus</taxon>
    </lineage>
</organism>
<comment type="caution">
    <text evidence="2">The sequence shown here is derived from an EMBL/GenBank/DDBJ whole genome shotgun (WGS) entry which is preliminary data.</text>
</comment>
<sequence>MISIDKESERTNIASKRSSGDQFSLVIWEKDKTYFIINCRDFVEDEEIQIDSFSQCEWQLDLITRYNSNRDNS</sequence>
<feature type="region of interest" description="Disordered" evidence="1">
    <location>
        <begin position="1"/>
        <end position="20"/>
    </location>
</feature>